<evidence type="ECO:0000256" key="1">
    <source>
        <dbReference type="SAM" id="MobiDB-lite"/>
    </source>
</evidence>
<dbReference type="PROSITE" id="PS50217">
    <property type="entry name" value="BZIP"/>
    <property type="match status" value="1"/>
</dbReference>
<feature type="domain" description="BZIP" evidence="2">
    <location>
        <begin position="216"/>
        <end position="263"/>
    </location>
</feature>
<sequence>MRTPKLLNFGKVARAQPLQRGKVGLSLPLQVWAPPPTPRRALGQSARVSVIRDRYSELDTRAIAMALWTPYAEDAALDLSTKCKEVTVSETYGRVPYTGYPYPSELSQHPYPGYRQYVPVAEGSPLSGTSTCSYMTAISPRIGVISPPASPTSHHVTQPSADMPSYMVDVDTLSDDPDFQAFERDALRVMAEKNGGTLLGNNPRMRRAVQTSQAADDSYRKQRERNNYAAKQSRDRRKLREIHLALKVTYLRNELTKLKGQLASRSCVRCHQAYPY</sequence>
<proteinExistence type="predicted"/>
<evidence type="ECO:0000313" key="3">
    <source>
        <dbReference type="EMBL" id="CAH2041779.1"/>
    </source>
</evidence>
<protein>
    <recommendedName>
        <fullName evidence="2">BZIP domain-containing protein</fullName>
    </recommendedName>
</protein>
<dbReference type="SUPFAM" id="SSF57959">
    <property type="entry name" value="Leucine zipper domain"/>
    <property type="match status" value="1"/>
</dbReference>
<dbReference type="PROSITE" id="PS00036">
    <property type="entry name" value="BZIP_BASIC"/>
    <property type="match status" value="1"/>
</dbReference>
<organism evidence="3 4">
    <name type="scientific">Iphiclides podalirius</name>
    <name type="common">scarce swallowtail</name>
    <dbReference type="NCBI Taxonomy" id="110791"/>
    <lineage>
        <taxon>Eukaryota</taxon>
        <taxon>Metazoa</taxon>
        <taxon>Ecdysozoa</taxon>
        <taxon>Arthropoda</taxon>
        <taxon>Hexapoda</taxon>
        <taxon>Insecta</taxon>
        <taxon>Pterygota</taxon>
        <taxon>Neoptera</taxon>
        <taxon>Endopterygota</taxon>
        <taxon>Lepidoptera</taxon>
        <taxon>Glossata</taxon>
        <taxon>Ditrysia</taxon>
        <taxon>Papilionoidea</taxon>
        <taxon>Papilionidae</taxon>
        <taxon>Papilioninae</taxon>
        <taxon>Iphiclides</taxon>
    </lineage>
</organism>
<evidence type="ECO:0000313" key="4">
    <source>
        <dbReference type="Proteomes" id="UP000837857"/>
    </source>
</evidence>
<dbReference type="InterPro" id="IPR046347">
    <property type="entry name" value="bZIP_sf"/>
</dbReference>
<evidence type="ECO:0000259" key="2">
    <source>
        <dbReference type="PROSITE" id="PS50217"/>
    </source>
</evidence>
<dbReference type="Gene3D" id="1.20.5.170">
    <property type="match status" value="1"/>
</dbReference>
<dbReference type="Proteomes" id="UP000837857">
    <property type="component" value="Chromosome 13"/>
</dbReference>
<gene>
    <name evidence="3" type="ORF">IPOD504_LOCUS3405</name>
</gene>
<dbReference type="InterPro" id="IPR004827">
    <property type="entry name" value="bZIP"/>
</dbReference>
<accession>A0ABN8HZ91</accession>
<feature type="region of interest" description="Disordered" evidence="1">
    <location>
        <begin position="211"/>
        <end position="236"/>
    </location>
</feature>
<name>A0ABN8HZ91_9NEOP</name>
<dbReference type="EMBL" id="OW152825">
    <property type="protein sequence ID" value="CAH2041779.1"/>
    <property type="molecule type" value="Genomic_DNA"/>
</dbReference>
<reference evidence="3" key="1">
    <citation type="submission" date="2022-03" db="EMBL/GenBank/DDBJ databases">
        <authorList>
            <person name="Martin H S."/>
        </authorList>
    </citation>
    <scope>NUCLEOTIDE SEQUENCE</scope>
</reference>
<feature type="compositionally biased region" description="Basic and acidic residues" evidence="1">
    <location>
        <begin position="217"/>
        <end position="226"/>
    </location>
</feature>
<dbReference type="Pfam" id="PF07716">
    <property type="entry name" value="bZIP_2"/>
    <property type="match status" value="1"/>
</dbReference>
<feature type="non-terminal residue" evidence="3">
    <location>
        <position position="1"/>
    </location>
</feature>
<dbReference type="CDD" id="cd14695">
    <property type="entry name" value="bZIP_HLF"/>
    <property type="match status" value="1"/>
</dbReference>
<keyword evidence="4" id="KW-1185">Reference proteome</keyword>